<dbReference type="GO" id="GO:0033281">
    <property type="term" value="C:TAT protein transport complex"/>
    <property type="evidence" value="ECO:0007669"/>
    <property type="project" value="UniProtKB-UniRule"/>
</dbReference>
<gene>
    <name evidence="5" type="primary">tatC</name>
    <name evidence="6" type="ORF">SAMN05660845_2073</name>
</gene>
<dbReference type="OrthoDB" id="9777044at2"/>
<evidence type="ECO:0000256" key="1">
    <source>
        <dbReference type="ARBA" id="ARBA00004141"/>
    </source>
</evidence>
<keyword evidence="5" id="KW-0653">Protein transport</keyword>
<dbReference type="NCBIfam" id="TIGR00945">
    <property type="entry name" value="tatC"/>
    <property type="match status" value="1"/>
</dbReference>
<evidence type="ECO:0000256" key="4">
    <source>
        <dbReference type="ARBA" id="ARBA00023136"/>
    </source>
</evidence>
<sequence length="274" mass="31231">MAKKNLSEMSFLDHLEELRWLLVRSTIAIIVMACVVYSFSDYIFDAIMFGPTNPNFITYRFFCDASHYLGFADSICITELPFVIQNTSMEGQVNVFVWTCITAGFILAFPFILWELWKFISPALYEKEKQNAKLFIFTASILFFLGVLFGYFVIVPMSINFVATFQISAVVKNEFNLDSYIGMIKTSVIASGLFFELPILIYFLTKLGLVTPDFLRTYRKYAVVIVLIIAAIVTPPDVVSQITVAIPMLLIYEASIFISVFVVKKEKQNEQLSN</sequence>
<dbReference type="PRINTS" id="PR01840">
    <property type="entry name" value="TATCFAMILY"/>
</dbReference>
<comment type="subcellular location">
    <subcellularLocation>
        <location evidence="5">Cell membrane</location>
        <topology evidence="5">Multi-pass membrane protein</topology>
    </subcellularLocation>
    <subcellularLocation>
        <location evidence="1">Membrane</location>
        <topology evidence="1">Multi-pass membrane protein</topology>
    </subcellularLocation>
</comment>
<dbReference type="Proteomes" id="UP000199604">
    <property type="component" value="Unassembled WGS sequence"/>
</dbReference>
<dbReference type="GO" id="GO:0009977">
    <property type="term" value="F:proton motive force dependent protein transmembrane transporter activity"/>
    <property type="evidence" value="ECO:0007669"/>
    <property type="project" value="TreeGrafter"/>
</dbReference>
<protein>
    <recommendedName>
        <fullName evidence="5">Sec-independent protein translocase protein TatC</fullName>
    </recommendedName>
</protein>
<name>A0A1I0Z8R5_9FLAO</name>
<dbReference type="EMBL" id="FOJT01000005">
    <property type="protein sequence ID" value="SFB21506.1"/>
    <property type="molecule type" value="Genomic_DNA"/>
</dbReference>
<keyword evidence="5" id="KW-0811">Translocation</keyword>
<feature type="transmembrane region" description="Helical" evidence="5">
    <location>
        <begin position="21"/>
        <end position="39"/>
    </location>
</feature>
<dbReference type="PANTHER" id="PTHR30371:SF0">
    <property type="entry name" value="SEC-INDEPENDENT PROTEIN TRANSLOCASE PROTEIN TATC, CHLOROPLASTIC-RELATED"/>
    <property type="match status" value="1"/>
</dbReference>
<evidence type="ECO:0000313" key="6">
    <source>
        <dbReference type="EMBL" id="SFB21506.1"/>
    </source>
</evidence>
<evidence type="ECO:0000313" key="7">
    <source>
        <dbReference type="Proteomes" id="UP000199604"/>
    </source>
</evidence>
<feature type="transmembrane region" description="Helical" evidence="5">
    <location>
        <begin position="217"/>
        <end position="236"/>
    </location>
</feature>
<dbReference type="InterPro" id="IPR002033">
    <property type="entry name" value="TatC"/>
</dbReference>
<dbReference type="RefSeq" id="WP_091476953.1">
    <property type="nucleotide sequence ID" value="NZ_FOJT01000005.1"/>
</dbReference>
<dbReference type="Pfam" id="PF00902">
    <property type="entry name" value="TatC"/>
    <property type="match status" value="1"/>
</dbReference>
<reference evidence="7" key="1">
    <citation type="submission" date="2016-10" db="EMBL/GenBank/DDBJ databases">
        <authorList>
            <person name="Varghese N."/>
            <person name="Submissions S."/>
        </authorList>
    </citation>
    <scope>NUCLEOTIDE SEQUENCE [LARGE SCALE GENOMIC DNA]</scope>
    <source>
        <strain evidence="7">DSM 21789</strain>
    </source>
</reference>
<keyword evidence="5" id="KW-1003">Cell membrane</keyword>
<accession>A0A1I0Z8R5</accession>
<organism evidence="6 7">
    <name type="scientific">Flavobacterium swingsii</name>
    <dbReference type="NCBI Taxonomy" id="498292"/>
    <lineage>
        <taxon>Bacteria</taxon>
        <taxon>Pseudomonadati</taxon>
        <taxon>Bacteroidota</taxon>
        <taxon>Flavobacteriia</taxon>
        <taxon>Flavobacteriales</taxon>
        <taxon>Flavobacteriaceae</taxon>
        <taxon>Flavobacterium</taxon>
    </lineage>
</organism>
<dbReference type="GO" id="GO:0065002">
    <property type="term" value="P:intracellular protein transmembrane transport"/>
    <property type="evidence" value="ECO:0007669"/>
    <property type="project" value="TreeGrafter"/>
</dbReference>
<feature type="transmembrane region" description="Helical" evidence="5">
    <location>
        <begin position="179"/>
        <end position="205"/>
    </location>
</feature>
<proteinExistence type="inferred from homology"/>
<evidence type="ECO:0000256" key="3">
    <source>
        <dbReference type="ARBA" id="ARBA00022989"/>
    </source>
</evidence>
<evidence type="ECO:0000256" key="5">
    <source>
        <dbReference type="HAMAP-Rule" id="MF_00902"/>
    </source>
</evidence>
<feature type="transmembrane region" description="Helical" evidence="5">
    <location>
        <begin position="134"/>
        <end position="159"/>
    </location>
</feature>
<dbReference type="PANTHER" id="PTHR30371">
    <property type="entry name" value="SEC-INDEPENDENT PROTEIN TRANSLOCASE PROTEIN TATC"/>
    <property type="match status" value="1"/>
</dbReference>
<keyword evidence="3 5" id="KW-1133">Transmembrane helix</keyword>
<keyword evidence="4 5" id="KW-0472">Membrane</keyword>
<dbReference type="GO" id="GO:0043953">
    <property type="term" value="P:protein transport by the Tat complex"/>
    <property type="evidence" value="ECO:0007669"/>
    <property type="project" value="UniProtKB-UniRule"/>
</dbReference>
<keyword evidence="7" id="KW-1185">Reference proteome</keyword>
<feature type="transmembrane region" description="Helical" evidence="5">
    <location>
        <begin position="242"/>
        <end position="263"/>
    </location>
</feature>
<comment type="function">
    <text evidence="5">Part of the twin-arginine translocation (Tat) system that transports large folded proteins containing a characteristic twin-arginine motif in their signal peptide across membranes.</text>
</comment>
<feature type="transmembrane region" description="Helical" evidence="5">
    <location>
        <begin position="95"/>
        <end position="114"/>
    </location>
</feature>
<evidence type="ECO:0000256" key="2">
    <source>
        <dbReference type="ARBA" id="ARBA00022692"/>
    </source>
</evidence>
<dbReference type="AlphaFoldDB" id="A0A1I0Z8R5"/>
<comment type="subunit">
    <text evidence="5">Forms a complex with TatA.</text>
</comment>
<keyword evidence="2 5" id="KW-0812">Transmembrane</keyword>
<dbReference type="STRING" id="498292.SAMN05660845_2073"/>
<keyword evidence="5" id="KW-0813">Transport</keyword>
<comment type="similarity">
    <text evidence="5">Belongs to the TatC family.</text>
</comment>
<dbReference type="HAMAP" id="MF_00902">
    <property type="entry name" value="TatC"/>
    <property type="match status" value="1"/>
</dbReference>